<dbReference type="RefSeq" id="WP_089207441.1">
    <property type="nucleotide sequence ID" value="NZ_FZOD01000010.1"/>
</dbReference>
<feature type="domain" description="Transcriptional repressor PaaX-like central Cas2-like" evidence="4">
    <location>
        <begin position="113"/>
        <end position="195"/>
    </location>
</feature>
<dbReference type="InterPro" id="IPR011965">
    <property type="entry name" value="PaaX_trns_reg"/>
</dbReference>
<dbReference type="InterPro" id="IPR048846">
    <property type="entry name" value="PaaX-like_central"/>
</dbReference>
<dbReference type="InterPro" id="IPR013225">
    <property type="entry name" value="PaaX_C"/>
</dbReference>
<dbReference type="PANTHER" id="PTHR30319">
    <property type="entry name" value="PHENYLACETIC ACID REGULATOR-RELATED TRANSCRIPTIONAL REPRESSOR"/>
    <property type="match status" value="1"/>
</dbReference>
<evidence type="ECO:0000313" key="6">
    <source>
        <dbReference type="Proteomes" id="UP000198282"/>
    </source>
</evidence>
<keyword evidence="6" id="KW-1185">Reference proteome</keyword>
<evidence type="ECO:0000256" key="1">
    <source>
        <dbReference type="SAM" id="MobiDB-lite"/>
    </source>
</evidence>
<accession>A0A239EQY2</accession>
<protein>
    <submittedName>
        <fullName evidence="5">Transcriptional regulator, PaaX family</fullName>
    </submittedName>
</protein>
<feature type="domain" description="Transcriptional repressor PaaX-like N-terminal" evidence="2">
    <location>
        <begin position="25"/>
        <end position="93"/>
    </location>
</feature>
<gene>
    <name evidence="5" type="ORF">SAMN05216276_101012</name>
</gene>
<dbReference type="GO" id="GO:0006351">
    <property type="term" value="P:DNA-templated transcription"/>
    <property type="evidence" value="ECO:0007669"/>
    <property type="project" value="InterPro"/>
</dbReference>
<name>A0A239EQY2_9ACTN</name>
<evidence type="ECO:0000259" key="2">
    <source>
        <dbReference type="Pfam" id="PF07848"/>
    </source>
</evidence>
<dbReference type="InterPro" id="IPR012906">
    <property type="entry name" value="PaaX-like_N"/>
</dbReference>
<dbReference type="OrthoDB" id="2270427at2"/>
<evidence type="ECO:0000313" key="5">
    <source>
        <dbReference type="EMBL" id="SNS46821.1"/>
    </source>
</evidence>
<dbReference type="AlphaFoldDB" id="A0A239EQY2"/>
<evidence type="ECO:0000259" key="4">
    <source>
        <dbReference type="Pfam" id="PF20803"/>
    </source>
</evidence>
<feature type="domain" description="Transcriptional repressor PaaX-like C-terminal" evidence="3">
    <location>
        <begin position="199"/>
        <end position="281"/>
    </location>
</feature>
<dbReference type="Gene3D" id="3.30.70.2650">
    <property type="match status" value="1"/>
</dbReference>
<sequence length="288" mass="32352">MPRAPHEPATARPSYSRRHQAGSGSARSLLLTVLGEYVLPRVEPAWTSTLLHVLGGLGVEEKSTRQSLARMAADGWIVAERSGRRVRWALTPHGRELLTEGAERIYSFGRDRDSWDGRWLVLIATVPESRRELRHQLRTRLTWAGFGSPAPGMWVSPHVSREAEAKQVVEQLGLDVAAFSFSGPYAGIGSERTLVEQAWHLGDLAADYEDFIQEFAGLRPEPGDPALFAQIRLVHDWRRFPSLDPQLPPDLLPPDWIGIRAANVFNDLHQAWHQSSQRHWDTLCAAEE</sequence>
<dbReference type="PANTHER" id="PTHR30319:SF1">
    <property type="entry name" value="TRANSCRIPTIONAL REPRESSOR PAAX"/>
    <property type="match status" value="1"/>
</dbReference>
<feature type="region of interest" description="Disordered" evidence="1">
    <location>
        <begin position="1"/>
        <end position="21"/>
    </location>
</feature>
<dbReference type="InterPro" id="IPR036388">
    <property type="entry name" value="WH-like_DNA-bd_sf"/>
</dbReference>
<dbReference type="Proteomes" id="UP000198282">
    <property type="component" value="Unassembled WGS sequence"/>
</dbReference>
<dbReference type="EMBL" id="FZOD01000010">
    <property type="protein sequence ID" value="SNS46821.1"/>
    <property type="molecule type" value="Genomic_DNA"/>
</dbReference>
<dbReference type="SUPFAM" id="SSF46785">
    <property type="entry name" value="Winged helix' DNA-binding domain"/>
    <property type="match status" value="1"/>
</dbReference>
<reference evidence="5 6" key="1">
    <citation type="submission" date="2017-06" db="EMBL/GenBank/DDBJ databases">
        <authorList>
            <person name="Kim H.J."/>
            <person name="Triplett B.A."/>
        </authorList>
    </citation>
    <scope>NUCLEOTIDE SEQUENCE [LARGE SCALE GENOMIC DNA]</scope>
    <source>
        <strain evidence="5 6">CGMCC 4.2132</strain>
    </source>
</reference>
<dbReference type="Pfam" id="PF07848">
    <property type="entry name" value="PaaX"/>
    <property type="match status" value="1"/>
</dbReference>
<dbReference type="Pfam" id="PF08223">
    <property type="entry name" value="PaaX_C"/>
    <property type="match status" value="1"/>
</dbReference>
<evidence type="ECO:0000259" key="3">
    <source>
        <dbReference type="Pfam" id="PF08223"/>
    </source>
</evidence>
<dbReference type="Gene3D" id="1.10.10.10">
    <property type="entry name" value="Winged helix-like DNA-binding domain superfamily/Winged helix DNA-binding domain"/>
    <property type="match status" value="1"/>
</dbReference>
<dbReference type="PIRSF" id="PIRSF020623">
    <property type="entry name" value="PaaX"/>
    <property type="match status" value="1"/>
</dbReference>
<dbReference type="InterPro" id="IPR036390">
    <property type="entry name" value="WH_DNA-bd_sf"/>
</dbReference>
<organism evidence="5 6">
    <name type="scientific">Streptosporangium subroseum</name>
    <dbReference type="NCBI Taxonomy" id="106412"/>
    <lineage>
        <taxon>Bacteria</taxon>
        <taxon>Bacillati</taxon>
        <taxon>Actinomycetota</taxon>
        <taxon>Actinomycetes</taxon>
        <taxon>Streptosporangiales</taxon>
        <taxon>Streptosporangiaceae</taxon>
        <taxon>Streptosporangium</taxon>
    </lineage>
</organism>
<dbReference type="Gene3D" id="1.20.58.1460">
    <property type="match status" value="1"/>
</dbReference>
<dbReference type="Pfam" id="PF20803">
    <property type="entry name" value="PaaX_M"/>
    <property type="match status" value="1"/>
</dbReference>
<proteinExistence type="predicted"/>